<dbReference type="Pfam" id="PF02142">
    <property type="entry name" value="MGS"/>
    <property type="match status" value="1"/>
</dbReference>
<dbReference type="NCBIfam" id="NF003559">
    <property type="entry name" value="PRK05234.1"/>
    <property type="match status" value="1"/>
</dbReference>
<sequence>MKQKTIALIAHDRKKADMVAFATQNKKKLEKFNLIGTGTTAKLVREKTGLKVKAYHSGPYGGDVEIAALVVKGKCNMVIFLHDPLEPHPHDPDIKTLMRVCDVYNIPLATNLATAEILINAISEPLSD</sequence>
<dbReference type="SUPFAM" id="SSF52335">
    <property type="entry name" value="Methylglyoxal synthase-like"/>
    <property type="match status" value="1"/>
</dbReference>
<dbReference type="Proteomes" id="UP000182011">
    <property type="component" value="Unassembled WGS sequence"/>
</dbReference>
<keyword evidence="2" id="KW-0456">Lyase</keyword>
<feature type="binding site" evidence="2">
    <location>
        <position position="90"/>
    </location>
    <ligand>
        <name>substrate</name>
    </ligand>
</feature>
<feature type="binding site" evidence="2">
    <location>
        <position position="15"/>
    </location>
    <ligand>
        <name>substrate</name>
    </ligand>
</feature>
<evidence type="ECO:0000313" key="8">
    <source>
        <dbReference type="Proteomes" id="UP000182200"/>
    </source>
</evidence>
<evidence type="ECO:0000313" key="6">
    <source>
        <dbReference type="EMBL" id="CUU02318.1"/>
    </source>
</evidence>
<dbReference type="CDD" id="cd01422">
    <property type="entry name" value="MGS"/>
    <property type="match status" value="1"/>
</dbReference>
<evidence type="ECO:0000259" key="4">
    <source>
        <dbReference type="PROSITE" id="PS51855"/>
    </source>
</evidence>
<accession>A0A0P1LMD8</accession>
<dbReference type="EC" id="4.2.3.3" evidence="2"/>
<name>A0A0P1P2M6_9BACT</name>
<accession>A0A0N7MPF5</accession>
<dbReference type="PANTHER" id="PTHR30492">
    <property type="entry name" value="METHYLGLYOXAL SYNTHASE"/>
    <property type="match status" value="1"/>
</dbReference>
<dbReference type="PANTHER" id="PTHR30492:SF0">
    <property type="entry name" value="METHYLGLYOXAL SYNTHASE"/>
    <property type="match status" value="1"/>
</dbReference>
<accession>A0A0P1P2M6</accession>
<dbReference type="AlphaFoldDB" id="A0A0P1P2M6"/>
<accession>A0A0P1LY82</accession>
<dbReference type="Gene3D" id="3.40.50.1380">
    <property type="entry name" value="Methylglyoxal synthase-like domain"/>
    <property type="match status" value="1"/>
</dbReference>
<gene>
    <name evidence="2" type="primary">mgsA</name>
    <name evidence="6" type="ORF">JGI4_00479</name>
    <name evidence="5" type="ORF">JGI8_00575</name>
</gene>
<evidence type="ECO:0000256" key="2">
    <source>
        <dbReference type="HAMAP-Rule" id="MF_00549"/>
    </source>
</evidence>
<accession>A0A0S4MTI1</accession>
<accession>A0A0P1P846</accession>
<dbReference type="InterPro" id="IPR036914">
    <property type="entry name" value="MGS-like_dom_sf"/>
</dbReference>
<evidence type="ECO:0000256" key="1">
    <source>
        <dbReference type="ARBA" id="ARBA00006287"/>
    </source>
</evidence>
<protein>
    <recommendedName>
        <fullName evidence="2">Methylglyoxal synthase</fullName>
        <shortName evidence="2">MGS</shortName>
        <ecNumber evidence="2">4.2.3.3</ecNumber>
    </recommendedName>
</protein>
<accession>A0A0P1M9T5</accession>
<dbReference type="EMBL" id="FAOP01000003">
    <property type="protein sequence ID" value="CUU02318.1"/>
    <property type="molecule type" value="Genomic_DNA"/>
</dbReference>
<comment type="catalytic activity">
    <reaction evidence="2">
        <text>dihydroxyacetone phosphate = methylglyoxal + phosphate</text>
        <dbReference type="Rhea" id="RHEA:17937"/>
        <dbReference type="ChEBI" id="CHEBI:17158"/>
        <dbReference type="ChEBI" id="CHEBI:43474"/>
        <dbReference type="ChEBI" id="CHEBI:57642"/>
        <dbReference type="EC" id="4.2.3.3"/>
    </reaction>
</comment>
<feature type="active site" description="Proton donor/acceptor" evidence="2 3">
    <location>
        <position position="63"/>
    </location>
</feature>
<dbReference type="Proteomes" id="UP000182200">
    <property type="component" value="Unassembled WGS sequence"/>
</dbReference>
<reference evidence="5 8" key="1">
    <citation type="submission" date="2015-11" db="EMBL/GenBank/DDBJ databases">
        <authorList>
            <person name="Varghese N."/>
        </authorList>
    </citation>
    <scope>NUCLEOTIDE SEQUENCE [LARGE SCALE GENOMIC DNA]</scope>
    <source>
        <strain evidence="5 8">JGI-8</strain>
    </source>
</reference>
<dbReference type="STRING" id="1633631.GCA_001442925_00479"/>
<comment type="function">
    <text evidence="2">Catalyzes the formation of methylglyoxal from dihydroxyacetone phosphate.</text>
</comment>
<dbReference type="NCBIfam" id="TIGR00160">
    <property type="entry name" value="MGSA"/>
    <property type="match status" value="1"/>
</dbReference>
<feature type="binding site" evidence="2">
    <location>
        <begin position="37"/>
        <end position="40"/>
    </location>
    <ligand>
        <name>substrate</name>
    </ligand>
</feature>
<reference evidence="6 7" key="2">
    <citation type="submission" date="2015-11" db="EMBL/GenBank/DDBJ databases">
        <authorList>
            <person name="Zhang Y."/>
            <person name="Guo Z."/>
        </authorList>
    </citation>
    <scope>NUCLEOTIDE SEQUENCE [LARGE SCALE GENOMIC DNA]</scope>
    <source>
        <strain evidence="6">JGI-4</strain>
    </source>
</reference>
<evidence type="ECO:0000313" key="5">
    <source>
        <dbReference type="EMBL" id="CUS82159.1"/>
    </source>
</evidence>
<evidence type="ECO:0000313" key="7">
    <source>
        <dbReference type="Proteomes" id="UP000182011"/>
    </source>
</evidence>
<dbReference type="EMBL" id="CZVI01000005">
    <property type="protein sequence ID" value="CUS82159.1"/>
    <property type="molecule type" value="Genomic_DNA"/>
</dbReference>
<accession>A0A0P1MNH2</accession>
<dbReference type="InterPro" id="IPR004363">
    <property type="entry name" value="Methylgl_synth"/>
</dbReference>
<dbReference type="GO" id="GO:0019242">
    <property type="term" value="P:methylglyoxal biosynthetic process"/>
    <property type="evidence" value="ECO:0007669"/>
    <property type="project" value="UniProtKB-UniRule"/>
</dbReference>
<dbReference type="HAMAP" id="MF_00549">
    <property type="entry name" value="Methylglyoxal_synth"/>
    <property type="match status" value="1"/>
</dbReference>
<dbReference type="PROSITE" id="PS51855">
    <property type="entry name" value="MGS"/>
    <property type="match status" value="1"/>
</dbReference>
<feature type="binding site" evidence="2">
    <location>
        <position position="11"/>
    </location>
    <ligand>
        <name>substrate</name>
    </ligand>
</feature>
<feature type="domain" description="MGS-like" evidence="4">
    <location>
        <begin position="1"/>
        <end position="128"/>
    </location>
</feature>
<dbReference type="InterPro" id="IPR011607">
    <property type="entry name" value="MGS-like_dom"/>
</dbReference>
<organism evidence="6 7">
    <name type="scientific">Candidatus Kryptonium thompsonii</name>
    <dbReference type="NCBI Taxonomy" id="1633631"/>
    <lineage>
        <taxon>Bacteria</taxon>
        <taxon>Pseudomonadati</taxon>
        <taxon>Candidatus Kryptoniota</taxon>
        <taxon>Candidatus Kryptonium</taxon>
    </lineage>
</organism>
<dbReference type="RefSeq" id="WP_047133829.1">
    <property type="nucleotide sequence ID" value="NZ_CZVI01000005.1"/>
</dbReference>
<feature type="binding site" evidence="2">
    <location>
        <begin position="57"/>
        <end position="58"/>
    </location>
    <ligand>
        <name>substrate</name>
    </ligand>
</feature>
<keyword evidence="8" id="KW-1185">Reference proteome</keyword>
<accession>A0A0P1LDX7</accession>
<dbReference type="GO" id="GO:0008929">
    <property type="term" value="F:methylglyoxal synthase activity"/>
    <property type="evidence" value="ECO:0007669"/>
    <property type="project" value="UniProtKB-UniRule"/>
</dbReference>
<evidence type="ECO:0000256" key="3">
    <source>
        <dbReference type="PIRSR" id="PIRSR006614-1"/>
    </source>
</evidence>
<accession>A0A0P1MN42</accession>
<proteinExistence type="inferred from homology"/>
<dbReference type="SMART" id="SM00851">
    <property type="entry name" value="MGS"/>
    <property type="match status" value="1"/>
</dbReference>
<comment type="similarity">
    <text evidence="1 2">Belongs to the methylglyoxal synthase family.</text>
</comment>
<accession>A0A0P1LU74</accession>
<accession>A0A0P1LKQ0</accession>
<dbReference type="GO" id="GO:0005829">
    <property type="term" value="C:cytosol"/>
    <property type="evidence" value="ECO:0007669"/>
    <property type="project" value="TreeGrafter"/>
</dbReference>
<dbReference type="PIRSF" id="PIRSF006614">
    <property type="entry name" value="Methylglyox_syn"/>
    <property type="match status" value="1"/>
</dbReference>